<evidence type="ECO:0000256" key="11">
    <source>
        <dbReference type="ARBA" id="ARBA00047836"/>
    </source>
</evidence>
<dbReference type="Proteomes" id="UP001231924">
    <property type="component" value="Unassembled WGS sequence"/>
</dbReference>
<comment type="caution">
    <text evidence="12">Was originally thought to be a dihydrodipicolinate synthase (DHDPS), catalyzing the condensation of (S)-aspartate-beta-semialdehyde [(S)-ASA] and pyruvate to dihydrodipicolinate (DHDP). However, it was shown in E.coli that the product of the enzymatic reaction is not dihydrodipicolinate but in fact (4S)-4-hydroxy-2,3,4,5-tetrahydro-(2S)-dipicolinic acid (HTPA), and that the consecutive dehydration reaction leading to DHDP is not spontaneous but catalyzed by DapB.</text>
</comment>
<keyword evidence="5 12" id="KW-0963">Cytoplasm</keyword>
<dbReference type="PIRSF" id="PIRSF001365">
    <property type="entry name" value="DHDPS"/>
    <property type="match status" value="1"/>
</dbReference>
<dbReference type="PRINTS" id="PR00146">
    <property type="entry name" value="DHPICSNTHASE"/>
</dbReference>
<dbReference type="InterPro" id="IPR005263">
    <property type="entry name" value="DapA"/>
</dbReference>
<gene>
    <name evidence="12" type="primary">dapA</name>
    <name evidence="14" type="ORF">QRT03_09660</name>
</gene>
<dbReference type="Gene3D" id="3.20.20.70">
    <property type="entry name" value="Aldolase class I"/>
    <property type="match status" value="1"/>
</dbReference>
<comment type="similarity">
    <text evidence="3 12 13">Belongs to the DapA family.</text>
</comment>
<feature type="active site" description="Proton donor/acceptor" evidence="12">
    <location>
        <position position="144"/>
    </location>
</feature>
<dbReference type="HAMAP" id="MF_00418">
    <property type="entry name" value="DapA"/>
    <property type="match status" value="1"/>
</dbReference>
<dbReference type="InterPro" id="IPR013785">
    <property type="entry name" value="Aldolase_TIM"/>
</dbReference>
<evidence type="ECO:0000256" key="4">
    <source>
        <dbReference type="ARBA" id="ARBA00012086"/>
    </source>
</evidence>
<dbReference type="Pfam" id="PF00701">
    <property type="entry name" value="DHDPS"/>
    <property type="match status" value="1"/>
</dbReference>
<keyword evidence="9 12" id="KW-0456">Lyase</keyword>
<proteinExistence type="inferred from homology"/>
<feature type="binding site" evidence="12">
    <location>
        <position position="222"/>
    </location>
    <ligand>
        <name>pyruvate</name>
        <dbReference type="ChEBI" id="CHEBI:15361"/>
    </ligand>
</feature>
<comment type="pathway">
    <text evidence="2 12">Amino-acid biosynthesis; L-lysine biosynthesis via DAP pathway; (S)-tetrahydrodipicolinate from L-aspartate: step 3/4.</text>
</comment>
<evidence type="ECO:0000256" key="6">
    <source>
        <dbReference type="ARBA" id="ARBA00022605"/>
    </source>
</evidence>
<keyword evidence="15" id="KW-1185">Reference proteome</keyword>
<organism evidence="14 15">
    <name type="scientific">Actinomycetospora termitidis</name>
    <dbReference type="NCBI Taxonomy" id="3053470"/>
    <lineage>
        <taxon>Bacteria</taxon>
        <taxon>Bacillati</taxon>
        <taxon>Actinomycetota</taxon>
        <taxon>Actinomycetes</taxon>
        <taxon>Pseudonocardiales</taxon>
        <taxon>Pseudonocardiaceae</taxon>
        <taxon>Actinomycetospora</taxon>
    </lineage>
</organism>
<accession>A0ABT7M859</accession>
<evidence type="ECO:0000256" key="5">
    <source>
        <dbReference type="ARBA" id="ARBA00022490"/>
    </source>
</evidence>
<dbReference type="InterPro" id="IPR020625">
    <property type="entry name" value="Schiff_base-form_aldolases_AS"/>
</dbReference>
<dbReference type="InterPro" id="IPR002220">
    <property type="entry name" value="DapA-like"/>
</dbReference>
<evidence type="ECO:0000256" key="2">
    <source>
        <dbReference type="ARBA" id="ARBA00005120"/>
    </source>
</evidence>
<comment type="caution">
    <text evidence="14">The sequence shown here is derived from an EMBL/GenBank/DDBJ whole genome shotgun (WGS) entry which is preliminary data.</text>
</comment>
<evidence type="ECO:0000256" key="9">
    <source>
        <dbReference type="ARBA" id="ARBA00023239"/>
    </source>
</evidence>
<dbReference type="PROSITE" id="PS00666">
    <property type="entry name" value="DHDPS_2"/>
    <property type="match status" value="1"/>
</dbReference>
<comment type="function">
    <text evidence="1 12">Catalyzes the condensation of (S)-aspartate-beta-semialdehyde [(S)-ASA] and pyruvate to 4-hydroxy-tetrahydrodipicolinate (HTPA).</text>
</comment>
<evidence type="ECO:0000256" key="3">
    <source>
        <dbReference type="ARBA" id="ARBA00007592"/>
    </source>
</evidence>
<keyword evidence="8 12" id="KW-0457">Lysine biosynthesis</keyword>
<dbReference type="RefSeq" id="WP_286052477.1">
    <property type="nucleotide sequence ID" value="NZ_JASVWF010000002.1"/>
</dbReference>
<keyword evidence="10 12" id="KW-0704">Schiff base</keyword>
<keyword evidence="6 12" id="KW-0028">Amino-acid biosynthesis</keyword>
<feature type="site" description="Part of a proton relay during catalysis" evidence="12">
    <location>
        <position position="118"/>
    </location>
</feature>
<sequence>MTRAAAPTPAVRGLYVPLVTPFDERGRVDIAALEHLAATALHDGSAGVVALGTTAEASSLSASERSEVVAACSRVCADLGAELVVGTGTNDTRTTIERHERLHEMPAVTASLAVVPYYVRPTQAGVVAHFRAVAARSPVPLIVYNVPYRTARGLDSEALLELAGTDNIAGVKQAVDGIDVDTLALLSGSTPWDPATRQGFSVLAGDDPFIFPSITMGATGAIAASSGIDTAAFVAMVQHGLHHHLEQGRKYAEELLPLTRALFAEPNPVVLKALLCADGRIATADVRGPLLRCSPEAARLARRARTGRMVPKPARR</sequence>
<dbReference type="PANTHER" id="PTHR12128:SF66">
    <property type="entry name" value="4-HYDROXY-2-OXOGLUTARATE ALDOLASE, MITOCHONDRIAL"/>
    <property type="match status" value="1"/>
</dbReference>
<evidence type="ECO:0000256" key="10">
    <source>
        <dbReference type="ARBA" id="ARBA00023270"/>
    </source>
</evidence>
<reference evidence="14 15" key="1">
    <citation type="submission" date="2023-06" db="EMBL/GenBank/DDBJ databases">
        <title>Actinomycetospora Odt1-22.</title>
        <authorList>
            <person name="Supong K."/>
        </authorList>
    </citation>
    <scope>NUCLEOTIDE SEQUENCE [LARGE SCALE GENOMIC DNA]</scope>
    <source>
        <strain evidence="14 15">Odt1-22</strain>
    </source>
</reference>
<evidence type="ECO:0000256" key="7">
    <source>
        <dbReference type="ARBA" id="ARBA00022915"/>
    </source>
</evidence>
<feature type="binding site" evidence="12">
    <location>
        <position position="54"/>
    </location>
    <ligand>
        <name>pyruvate</name>
        <dbReference type="ChEBI" id="CHEBI:15361"/>
    </ligand>
</feature>
<evidence type="ECO:0000256" key="13">
    <source>
        <dbReference type="PIRNR" id="PIRNR001365"/>
    </source>
</evidence>
<dbReference type="EMBL" id="JASVWF010000002">
    <property type="protein sequence ID" value="MDL5156222.1"/>
    <property type="molecule type" value="Genomic_DNA"/>
</dbReference>
<comment type="subcellular location">
    <subcellularLocation>
        <location evidence="12">Cytoplasm</location>
    </subcellularLocation>
</comment>
<name>A0ABT7M859_9PSEU</name>
<feature type="site" description="Part of a proton relay during catalysis" evidence="12">
    <location>
        <position position="53"/>
    </location>
</feature>
<dbReference type="EC" id="4.3.3.7" evidence="4 12"/>
<evidence type="ECO:0000313" key="15">
    <source>
        <dbReference type="Proteomes" id="UP001231924"/>
    </source>
</evidence>
<evidence type="ECO:0000256" key="12">
    <source>
        <dbReference type="HAMAP-Rule" id="MF_00418"/>
    </source>
</evidence>
<comment type="subunit">
    <text evidence="12">Homotetramer; dimer of dimers.</text>
</comment>
<evidence type="ECO:0000313" key="14">
    <source>
        <dbReference type="EMBL" id="MDL5156222.1"/>
    </source>
</evidence>
<dbReference type="PANTHER" id="PTHR12128">
    <property type="entry name" value="DIHYDRODIPICOLINATE SYNTHASE"/>
    <property type="match status" value="1"/>
</dbReference>
<feature type="active site" description="Schiff-base intermediate with substrate" evidence="12">
    <location>
        <position position="172"/>
    </location>
</feature>
<comment type="catalytic activity">
    <reaction evidence="11 12">
        <text>L-aspartate 4-semialdehyde + pyruvate = (2S,4S)-4-hydroxy-2,3,4,5-tetrahydrodipicolinate + H2O + H(+)</text>
        <dbReference type="Rhea" id="RHEA:34171"/>
        <dbReference type="ChEBI" id="CHEBI:15361"/>
        <dbReference type="ChEBI" id="CHEBI:15377"/>
        <dbReference type="ChEBI" id="CHEBI:15378"/>
        <dbReference type="ChEBI" id="CHEBI:67139"/>
        <dbReference type="ChEBI" id="CHEBI:537519"/>
        <dbReference type="EC" id="4.3.3.7"/>
    </reaction>
</comment>
<keyword evidence="7 12" id="KW-0220">Diaminopimelate biosynthesis</keyword>
<dbReference type="SMART" id="SM01130">
    <property type="entry name" value="DHDPS"/>
    <property type="match status" value="1"/>
</dbReference>
<dbReference type="SUPFAM" id="SSF51569">
    <property type="entry name" value="Aldolase"/>
    <property type="match status" value="1"/>
</dbReference>
<evidence type="ECO:0000256" key="1">
    <source>
        <dbReference type="ARBA" id="ARBA00003294"/>
    </source>
</evidence>
<dbReference type="GO" id="GO:0008840">
    <property type="term" value="F:4-hydroxy-tetrahydrodipicolinate synthase activity"/>
    <property type="evidence" value="ECO:0007669"/>
    <property type="project" value="UniProtKB-EC"/>
</dbReference>
<protein>
    <recommendedName>
        <fullName evidence="4 12">4-hydroxy-tetrahydrodipicolinate synthase</fullName>
        <shortName evidence="12">HTPA synthase</shortName>
        <ecNumber evidence="4 12">4.3.3.7</ecNumber>
    </recommendedName>
</protein>
<evidence type="ECO:0000256" key="8">
    <source>
        <dbReference type="ARBA" id="ARBA00023154"/>
    </source>
</evidence>
<dbReference type="CDD" id="cd00950">
    <property type="entry name" value="DHDPS"/>
    <property type="match status" value="1"/>
</dbReference>